<accession>A0A382S798</accession>
<evidence type="ECO:0008006" key="2">
    <source>
        <dbReference type="Google" id="ProtNLM"/>
    </source>
</evidence>
<proteinExistence type="predicted"/>
<gene>
    <name evidence="1" type="ORF">METZ01_LOCUS358633</name>
</gene>
<evidence type="ECO:0000313" key="1">
    <source>
        <dbReference type="EMBL" id="SVD05779.1"/>
    </source>
</evidence>
<dbReference type="Gene3D" id="3.40.50.970">
    <property type="match status" value="1"/>
</dbReference>
<dbReference type="EMBL" id="UINC01126967">
    <property type="protein sequence ID" value="SVD05779.1"/>
    <property type="molecule type" value="Genomic_DNA"/>
</dbReference>
<dbReference type="SUPFAM" id="SSF52518">
    <property type="entry name" value="Thiamin diphosphate-binding fold (THDP-binding)"/>
    <property type="match status" value="1"/>
</dbReference>
<feature type="non-terminal residue" evidence="1">
    <location>
        <position position="42"/>
    </location>
</feature>
<name>A0A382S798_9ZZZZ</name>
<sequence>MILDERSAAFFSLGISKITKIPTIIICTSGTAPLNYLPAIAE</sequence>
<reference evidence="1" key="1">
    <citation type="submission" date="2018-05" db="EMBL/GenBank/DDBJ databases">
        <authorList>
            <person name="Lanie J.A."/>
            <person name="Ng W.-L."/>
            <person name="Kazmierczak K.M."/>
            <person name="Andrzejewski T.M."/>
            <person name="Davidsen T.M."/>
            <person name="Wayne K.J."/>
            <person name="Tettelin H."/>
            <person name="Glass J.I."/>
            <person name="Rusch D."/>
            <person name="Podicherti R."/>
            <person name="Tsui H.-C.T."/>
            <person name="Winkler M.E."/>
        </authorList>
    </citation>
    <scope>NUCLEOTIDE SEQUENCE</scope>
</reference>
<protein>
    <recommendedName>
        <fullName evidence="2">Thiamine pyrophosphate enzyme N-terminal TPP-binding domain-containing protein</fullName>
    </recommendedName>
</protein>
<dbReference type="InterPro" id="IPR029061">
    <property type="entry name" value="THDP-binding"/>
</dbReference>
<organism evidence="1">
    <name type="scientific">marine metagenome</name>
    <dbReference type="NCBI Taxonomy" id="408172"/>
    <lineage>
        <taxon>unclassified sequences</taxon>
        <taxon>metagenomes</taxon>
        <taxon>ecological metagenomes</taxon>
    </lineage>
</organism>
<dbReference type="AlphaFoldDB" id="A0A382S798"/>